<evidence type="ECO:0000313" key="2">
    <source>
        <dbReference type="Proteomes" id="UP001232113"/>
    </source>
</evidence>
<name>A0AAW6XP93_9LACO</name>
<reference evidence="1" key="1">
    <citation type="submission" date="2023-05" db="EMBL/GenBank/DDBJ databases">
        <title>Cataloging the Phylogenetic Diversity of Human Bladder Bacteria.</title>
        <authorList>
            <person name="Du J."/>
        </authorList>
    </citation>
    <scope>NUCLEOTIDE SEQUENCE</scope>
    <source>
        <strain evidence="1">UMB6975B</strain>
    </source>
</reference>
<proteinExistence type="predicted"/>
<comment type="caution">
    <text evidence="1">The sequence shown here is derived from an EMBL/GenBank/DDBJ whole genome shotgun (WGS) entry which is preliminary data.</text>
</comment>
<dbReference type="RefSeq" id="WP_144841920.1">
    <property type="nucleotide sequence ID" value="NZ_JASOLY010000002.1"/>
</dbReference>
<gene>
    <name evidence="1" type="ORF">QP354_01670</name>
</gene>
<dbReference type="Proteomes" id="UP001232113">
    <property type="component" value="Unassembled WGS sequence"/>
</dbReference>
<evidence type="ECO:0000313" key="1">
    <source>
        <dbReference type="EMBL" id="MDK6867786.1"/>
    </source>
</evidence>
<dbReference type="Pfam" id="PF07751">
    <property type="entry name" value="Abi_2"/>
    <property type="match status" value="1"/>
</dbReference>
<accession>A0AAW6XP93</accession>
<dbReference type="InterPro" id="IPR011664">
    <property type="entry name" value="Abi_system_AbiD/AbiF-like"/>
</dbReference>
<organism evidence="1 2">
    <name type="scientific">Lactobacillus paragasseri</name>
    <dbReference type="NCBI Taxonomy" id="2107999"/>
    <lineage>
        <taxon>Bacteria</taxon>
        <taxon>Bacillati</taxon>
        <taxon>Bacillota</taxon>
        <taxon>Bacilli</taxon>
        <taxon>Lactobacillales</taxon>
        <taxon>Lactobacillaceae</taxon>
        <taxon>Lactobacillus</taxon>
    </lineage>
</organism>
<protein>
    <submittedName>
        <fullName evidence="1">Abi family protein</fullName>
    </submittedName>
</protein>
<dbReference type="EMBL" id="JASOLY010000002">
    <property type="protein sequence ID" value="MDK6867786.1"/>
    <property type="molecule type" value="Genomic_DNA"/>
</dbReference>
<sequence length="326" mass="37915">MNTKPFLTIDKQIELLEQRGLLFQNKEAAKKDLLSYGYYEIINGYKDCFLANPLDSEDKFKAGITFEHIFQLFTLDKKIRSEVMSAIEIFEANLRQALAYTVAEQISEDQTIYLNRKNYVTGKKQYNKSLHKMVYPIDALLSILKGITHAKSEPYSHYRNDHHNIPPWIIVKKLNFGNLIWWYRLLKTPQKRSVTSRMTGLDEALLQQINAFEQGYVNLLSLYLDYRNTSAHGGRIYNHFSKKHAIPYNPIIHGLLKISPADYRNGKGQSRLGTLINTLEFSQDRTAYNELSGGISFYIKRYLELYPDEKEFICNQAELNADFLSK</sequence>
<dbReference type="AlphaFoldDB" id="A0AAW6XP93"/>